<dbReference type="InterPro" id="IPR003661">
    <property type="entry name" value="HisK_dim/P_dom"/>
</dbReference>
<evidence type="ECO:0000256" key="4">
    <source>
        <dbReference type="ARBA" id="ARBA00022679"/>
    </source>
</evidence>
<comment type="catalytic activity">
    <reaction evidence="1">
        <text>ATP + protein L-histidine = ADP + protein N-phospho-L-histidine.</text>
        <dbReference type="EC" id="2.7.13.3"/>
    </reaction>
</comment>
<dbReference type="GO" id="GO:0005524">
    <property type="term" value="F:ATP binding"/>
    <property type="evidence" value="ECO:0007669"/>
    <property type="project" value="UniProtKB-KW"/>
</dbReference>
<sequence>MPLLPPSIFRDITREKEIDREKSEFVSLAAHQLRTPLTGIGWTVELFLRKEKLTKEEKSYLDAIHFSVQRLNTLVKLLLNVSRIESGKVSVDAKPVELVAFTSTCIGEHKMLYEKKKLDVVFDKHPQKLMVTTDKNLLDFILKNLFANAINYTEEKGKVEITLQEKQDSVVFTVQDTGIGIPKKEQARIFGKFIRASNAVNTKPDGTGLGLYIVRESVNLLGGKIWFESEEGKGSTFFIELPSISQTHAGEKGLVLQTQ</sequence>
<dbReference type="InterPro" id="IPR036097">
    <property type="entry name" value="HisK_dim/P_sf"/>
</dbReference>
<dbReference type="Gene3D" id="1.10.287.130">
    <property type="match status" value="1"/>
</dbReference>
<reference evidence="10 11" key="1">
    <citation type="journal article" date="2016" name="Nat. Commun.">
        <title>Thousands of microbial genomes shed light on interconnected biogeochemical processes in an aquifer system.</title>
        <authorList>
            <person name="Anantharaman K."/>
            <person name="Brown C.T."/>
            <person name="Hug L.A."/>
            <person name="Sharon I."/>
            <person name="Castelle C.J."/>
            <person name="Probst A.J."/>
            <person name="Thomas B.C."/>
            <person name="Singh A."/>
            <person name="Wilkins M.J."/>
            <person name="Karaoz U."/>
            <person name="Brodie E.L."/>
            <person name="Williams K.H."/>
            <person name="Hubbard S.S."/>
            <person name="Banfield J.F."/>
        </authorList>
    </citation>
    <scope>NUCLEOTIDE SEQUENCE [LARGE SCALE GENOMIC DNA]</scope>
</reference>
<proteinExistence type="predicted"/>
<dbReference type="PANTHER" id="PTHR43711">
    <property type="entry name" value="TWO-COMPONENT HISTIDINE KINASE"/>
    <property type="match status" value="1"/>
</dbReference>
<evidence type="ECO:0000256" key="5">
    <source>
        <dbReference type="ARBA" id="ARBA00022741"/>
    </source>
</evidence>
<keyword evidence="3" id="KW-0597">Phosphoprotein</keyword>
<dbReference type="PRINTS" id="PR00344">
    <property type="entry name" value="BCTRLSENSOR"/>
</dbReference>
<dbReference type="SMART" id="SM00387">
    <property type="entry name" value="HATPase_c"/>
    <property type="match status" value="1"/>
</dbReference>
<dbReference type="Pfam" id="PF02518">
    <property type="entry name" value="HATPase_c"/>
    <property type="match status" value="1"/>
</dbReference>
<evidence type="ECO:0000256" key="6">
    <source>
        <dbReference type="ARBA" id="ARBA00022777"/>
    </source>
</evidence>
<keyword evidence="4" id="KW-0808">Transferase</keyword>
<gene>
    <name evidence="10" type="ORF">A2756_02705</name>
</gene>
<dbReference type="EMBL" id="MHNL01000005">
    <property type="protein sequence ID" value="OGZ45793.1"/>
    <property type="molecule type" value="Genomic_DNA"/>
</dbReference>
<organism evidence="10 11">
    <name type="scientific">Candidatus Ryanbacteria bacterium RIFCSPHIGHO2_01_FULL_48_27</name>
    <dbReference type="NCBI Taxonomy" id="1802115"/>
    <lineage>
        <taxon>Bacteria</taxon>
        <taxon>Candidatus Ryaniibacteriota</taxon>
    </lineage>
</organism>
<dbReference type="InterPro" id="IPR003594">
    <property type="entry name" value="HATPase_dom"/>
</dbReference>
<dbReference type="InterPro" id="IPR036890">
    <property type="entry name" value="HATPase_C_sf"/>
</dbReference>
<evidence type="ECO:0000313" key="11">
    <source>
        <dbReference type="Proteomes" id="UP000177785"/>
    </source>
</evidence>
<dbReference type="GO" id="GO:0000155">
    <property type="term" value="F:phosphorelay sensor kinase activity"/>
    <property type="evidence" value="ECO:0007669"/>
    <property type="project" value="InterPro"/>
</dbReference>
<evidence type="ECO:0000256" key="7">
    <source>
        <dbReference type="ARBA" id="ARBA00022840"/>
    </source>
</evidence>
<keyword evidence="5" id="KW-0547">Nucleotide-binding</keyword>
<feature type="domain" description="Histidine kinase" evidence="9">
    <location>
        <begin position="28"/>
        <end position="245"/>
    </location>
</feature>
<evidence type="ECO:0000256" key="8">
    <source>
        <dbReference type="ARBA" id="ARBA00023012"/>
    </source>
</evidence>
<dbReference type="Proteomes" id="UP000177785">
    <property type="component" value="Unassembled WGS sequence"/>
</dbReference>
<dbReference type="InterPro" id="IPR005467">
    <property type="entry name" value="His_kinase_dom"/>
</dbReference>
<dbReference type="PANTHER" id="PTHR43711:SF26">
    <property type="entry name" value="SENSOR HISTIDINE KINASE RCSC"/>
    <property type="match status" value="1"/>
</dbReference>
<dbReference type="FunFam" id="3.30.565.10:FF:000037">
    <property type="entry name" value="Hybrid sensor histidine kinase/response regulator"/>
    <property type="match status" value="1"/>
</dbReference>
<dbReference type="SUPFAM" id="SSF47384">
    <property type="entry name" value="Homodimeric domain of signal transducing histidine kinase"/>
    <property type="match status" value="1"/>
</dbReference>
<dbReference type="EC" id="2.7.13.3" evidence="2"/>
<keyword evidence="6" id="KW-0418">Kinase</keyword>
<evidence type="ECO:0000256" key="2">
    <source>
        <dbReference type="ARBA" id="ARBA00012438"/>
    </source>
</evidence>
<name>A0A1G2G6H5_9BACT</name>
<keyword evidence="8" id="KW-0902">Two-component regulatory system</keyword>
<dbReference type="SMART" id="SM00388">
    <property type="entry name" value="HisKA"/>
    <property type="match status" value="1"/>
</dbReference>
<dbReference type="InterPro" id="IPR050736">
    <property type="entry name" value="Sensor_HK_Regulatory"/>
</dbReference>
<dbReference type="Gene3D" id="3.30.565.10">
    <property type="entry name" value="Histidine kinase-like ATPase, C-terminal domain"/>
    <property type="match status" value="1"/>
</dbReference>
<protein>
    <recommendedName>
        <fullName evidence="2">histidine kinase</fullName>
        <ecNumber evidence="2">2.7.13.3</ecNumber>
    </recommendedName>
</protein>
<evidence type="ECO:0000313" key="10">
    <source>
        <dbReference type="EMBL" id="OGZ45793.1"/>
    </source>
</evidence>
<dbReference type="SUPFAM" id="SSF55874">
    <property type="entry name" value="ATPase domain of HSP90 chaperone/DNA topoisomerase II/histidine kinase"/>
    <property type="match status" value="1"/>
</dbReference>
<evidence type="ECO:0000256" key="1">
    <source>
        <dbReference type="ARBA" id="ARBA00000085"/>
    </source>
</evidence>
<comment type="caution">
    <text evidence="10">The sequence shown here is derived from an EMBL/GenBank/DDBJ whole genome shotgun (WGS) entry which is preliminary data.</text>
</comment>
<dbReference type="STRING" id="1802115.A2756_02705"/>
<dbReference type="PROSITE" id="PS50109">
    <property type="entry name" value="HIS_KIN"/>
    <property type="match status" value="1"/>
</dbReference>
<evidence type="ECO:0000256" key="3">
    <source>
        <dbReference type="ARBA" id="ARBA00022553"/>
    </source>
</evidence>
<keyword evidence="7" id="KW-0067">ATP-binding</keyword>
<evidence type="ECO:0000259" key="9">
    <source>
        <dbReference type="PROSITE" id="PS50109"/>
    </source>
</evidence>
<dbReference type="InterPro" id="IPR004358">
    <property type="entry name" value="Sig_transdc_His_kin-like_C"/>
</dbReference>
<dbReference type="CDD" id="cd00082">
    <property type="entry name" value="HisKA"/>
    <property type="match status" value="1"/>
</dbReference>
<dbReference type="AlphaFoldDB" id="A0A1G2G6H5"/>
<accession>A0A1G2G6H5</accession>
<dbReference type="Pfam" id="PF00512">
    <property type="entry name" value="HisKA"/>
    <property type="match status" value="1"/>
</dbReference>